<keyword evidence="3" id="KW-1185">Reference proteome</keyword>
<evidence type="ECO:0000313" key="2">
    <source>
        <dbReference type="EMBL" id="MBB6095316.1"/>
    </source>
</evidence>
<sequence>MYQKILLCYDGTVEGRRALRQGAEVAMAMKSRAYLLAICRNMVATAVPEGVTPELIATEQGTAQQLLTEGIQWLRDHDVESEGSLIYGDPLIHIPEVATRIGADLVVVGYRYRSRFARWWSESEEISLLHKLNCSILVAVATPNS</sequence>
<dbReference type="InterPro" id="IPR014729">
    <property type="entry name" value="Rossmann-like_a/b/a_fold"/>
</dbReference>
<dbReference type="Gene3D" id="3.40.50.620">
    <property type="entry name" value="HUPs"/>
    <property type="match status" value="1"/>
</dbReference>
<dbReference type="Proteomes" id="UP000588068">
    <property type="component" value="Unassembled WGS sequence"/>
</dbReference>
<dbReference type="AlphaFoldDB" id="A0A841HR07"/>
<comment type="caution">
    <text evidence="2">The sequence shown here is derived from an EMBL/GenBank/DDBJ whole genome shotgun (WGS) entry which is preliminary data.</text>
</comment>
<dbReference type="SUPFAM" id="SSF52402">
    <property type="entry name" value="Adenine nucleotide alpha hydrolases-like"/>
    <property type="match status" value="1"/>
</dbReference>
<dbReference type="EMBL" id="JACHHZ010000005">
    <property type="protein sequence ID" value="MBB6095316.1"/>
    <property type="molecule type" value="Genomic_DNA"/>
</dbReference>
<dbReference type="CDD" id="cd00293">
    <property type="entry name" value="USP-like"/>
    <property type="match status" value="1"/>
</dbReference>
<evidence type="ECO:0000313" key="3">
    <source>
        <dbReference type="Proteomes" id="UP000588068"/>
    </source>
</evidence>
<name>A0A841HR07_9GAMM</name>
<gene>
    <name evidence="2" type="ORF">HNQ60_004206</name>
</gene>
<feature type="domain" description="UspA" evidence="1">
    <location>
        <begin position="1"/>
        <end position="138"/>
    </location>
</feature>
<dbReference type="Pfam" id="PF00582">
    <property type="entry name" value="Usp"/>
    <property type="match status" value="1"/>
</dbReference>
<organism evidence="2 3">
    <name type="scientific">Povalibacter uvarum</name>
    <dbReference type="NCBI Taxonomy" id="732238"/>
    <lineage>
        <taxon>Bacteria</taxon>
        <taxon>Pseudomonadati</taxon>
        <taxon>Pseudomonadota</taxon>
        <taxon>Gammaproteobacteria</taxon>
        <taxon>Steroidobacterales</taxon>
        <taxon>Steroidobacteraceae</taxon>
        <taxon>Povalibacter</taxon>
    </lineage>
</organism>
<dbReference type="RefSeq" id="WP_184334701.1">
    <property type="nucleotide sequence ID" value="NZ_JACHHZ010000005.1"/>
</dbReference>
<accession>A0A841HR07</accession>
<protein>
    <submittedName>
        <fullName evidence="2">Nucleotide-binding universal stress UspA family protein</fullName>
    </submittedName>
</protein>
<evidence type="ECO:0000259" key="1">
    <source>
        <dbReference type="Pfam" id="PF00582"/>
    </source>
</evidence>
<dbReference type="InterPro" id="IPR006016">
    <property type="entry name" value="UspA"/>
</dbReference>
<reference evidence="2 3" key="1">
    <citation type="submission" date="2020-08" db="EMBL/GenBank/DDBJ databases">
        <title>Genomic Encyclopedia of Type Strains, Phase IV (KMG-IV): sequencing the most valuable type-strain genomes for metagenomic binning, comparative biology and taxonomic classification.</title>
        <authorList>
            <person name="Goeker M."/>
        </authorList>
    </citation>
    <scope>NUCLEOTIDE SEQUENCE [LARGE SCALE GENOMIC DNA]</scope>
    <source>
        <strain evidence="2 3">DSM 26723</strain>
    </source>
</reference>
<proteinExistence type="predicted"/>